<name>A0A0W0CFY4_CANGB</name>
<comment type="cofactor">
    <cofactor evidence="9">
        <name>Zn(2+)</name>
        <dbReference type="ChEBI" id="CHEBI:29105"/>
    </cofactor>
    <text evidence="9">Binds 1 zinc ion per subunit.</text>
</comment>
<dbReference type="VEuPathDB" id="FungiDB:GVI51_L06985"/>
<proteinExistence type="inferred from homology"/>
<reference evidence="12 13" key="1">
    <citation type="submission" date="2015-10" db="EMBL/GenBank/DDBJ databases">
        <title>Draft genomes sequences of Candida glabrata isolates 1A, 1B, 2A, 2B, 3A and 3B.</title>
        <authorList>
            <person name="Haavelsrud O.E."/>
            <person name="Gaustad P."/>
        </authorList>
    </citation>
    <scope>NUCLEOTIDE SEQUENCE [LARGE SCALE GENOMIC DNA]</scope>
    <source>
        <strain evidence="12">910700640</strain>
    </source>
</reference>
<sequence length="430" mass="47846">MSTARRAKYISKLLGRKRAIIEREITDTTVNMAEVAPLMKELETDTTLARNDVLHSINKLLENLCLEPNNSTKNNLELELNKDFHKVYLEMAFDSALPPQMAALDASQPWLLYWIANSLKVLDESWLSETNKHLIVEKLFHISPDHGPFGGGVGQLPHLAGTYAAINALSLCDNIDQCWESINRGAIYKWLLSLKQPDGGFKTCLDVGEVDTRGVYCALSIASMLDILTDELTEGVVEYLIACQNYEGGFGSGPFCDEAHGGYTFCAVGSLAILNALDKMNTEKLMEWCSARQYNEELGLCGRSNKLVDGCYSFWVGATAAILESYNYGECINKDALRNYILACCQTETHPGLRDKPGKHSDFYHTNYVLLGLAVSECAFFSTNSNGIEMIDSQINNNNVNSNLSKINPVYGLPEDNFKNFITYFKAKTI</sequence>
<comment type="catalytic activity">
    <reaction evidence="9">
        <text>L-cysteinyl-[protein] + (2E,6E)-farnesyl diphosphate = S-(2E,6E)-farnesyl-L-cysteinyl-[protein] + diphosphate</text>
        <dbReference type="Rhea" id="RHEA:13345"/>
        <dbReference type="Rhea" id="RHEA-COMP:10131"/>
        <dbReference type="Rhea" id="RHEA-COMP:11535"/>
        <dbReference type="ChEBI" id="CHEBI:29950"/>
        <dbReference type="ChEBI" id="CHEBI:33019"/>
        <dbReference type="ChEBI" id="CHEBI:86019"/>
        <dbReference type="ChEBI" id="CHEBI:175763"/>
    </reaction>
</comment>
<organism evidence="12 13">
    <name type="scientific">Candida glabrata</name>
    <name type="common">Yeast</name>
    <name type="synonym">Torulopsis glabrata</name>
    <dbReference type="NCBI Taxonomy" id="5478"/>
    <lineage>
        <taxon>Eukaryota</taxon>
        <taxon>Fungi</taxon>
        <taxon>Dikarya</taxon>
        <taxon>Ascomycota</taxon>
        <taxon>Saccharomycotina</taxon>
        <taxon>Saccharomycetes</taxon>
        <taxon>Saccharomycetales</taxon>
        <taxon>Saccharomycetaceae</taxon>
        <taxon>Nakaseomyces</taxon>
    </lineage>
</organism>
<dbReference type="InterPro" id="IPR008930">
    <property type="entry name" value="Terpenoid_cyclase/PrenylTrfase"/>
</dbReference>
<keyword evidence="4 9" id="KW-0637">Prenyltransferase</keyword>
<evidence type="ECO:0000256" key="6">
    <source>
        <dbReference type="ARBA" id="ARBA00022723"/>
    </source>
</evidence>
<comment type="similarity">
    <text evidence="1 9">Belongs to the protein prenyltransferase subunit beta family.</text>
</comment>
<evidence type="ECO:0000313" key="11">
    <source>
        <dbReference type="EMBL" id="KTA96801.1"/>
    </source>
</evidence>
<dbReference type="InterPro" id="IPR026872">
    <property type="entry name" value="FTB"/>
</dbReference>
<evidence type="ECO:0000256" key="2">
    <source>
        <dbReference type="ARBA" id="ARBA00012702"/>
    </source>
</evidence>
<protein>
    <recommendedName>
        <fullName evidence="3 9">Protein farnesyltransferase subunit beta</fullName>
        <shortName evidence="9">FTase-beta</shortName>
        <ecNumber evidence="2 9">2.5.1.58</ecNumber>
    </recommendedName>
</protein>
<dbReference type="Gene3D" id="1.50.10.20">
    <property type="match status" value="1"/>
</dbReference>
<dbReference type="OrthoDB" id="10261146at2759"/>
<evidence type="ECO:0000256" key="8">
    <source>
        <dbReference type="ARBA" id="ARBA00022833"/>
    </source>
</evidence>
<dbReference type="EMBL" id="LLZZ01000167">
    <property type="protein sequence ID" value="KTA96801.1"/>
    <property type="molecule type" value="Genomic_DNA"/>
</dbReference>
<dbReference type="Pfam" id="PF00432">
    <property type="entry name" value="Prenyltrans"/>
    <property type="match status" value="1"/>
</dbReference>
<keyword evidence="5 9" id="KW-0808">Transferase</keyword>
<comment type="function">
    <text evidence="9">Catalyzes the transfer of a farnesyl moiety from farnesyl diphosphate to a cysteine at the fourth position from the C-terminus of several proteins. The beta subunit is responsible for peptide-binding.</text>
</comment>
<comment type="caution">
    <text evidence="12">The sequence shown here is derived from an EMBL/GenBank/DDBJ whole genome shotgun (WGS) entry which is preliminary data.</text>
</comment>
<dbReference type="OMA" id="WCIYWIL"/>
<dbReference type="VEuPathDB" id="FungiDB:GW608_L08129"/>
<dbReference type="PANTHER" id="PTHR11774:SF6">
    <property type="entry name" value="PROTEIN FARNESYLTRANSFERASE SUBUNIT BETA"/>
    <property type="match status" value="1"/>
</dbReference>
<dbReference type="InterPro" id="IPR045089">
    <property type="entry name" value="PGGT1B-like"/>
</dbReference>
<comment type="subunit">
    <text evidence="9">Heterodimer of an alpha and a beta subunit.</text>
</comment>
<dbReference type="VEuPathDB" id="FungiDB:CAGL0L07106g"/>
<keyword evidence="6 9" id="KW-0479">Metal-binding</keyword>
<dbReference type="Proteomes" id="UP000054886">
    <property type="component" value="Unassembled WGS sequence"/>
</dbReference>
<gene>
    <name evidence="12" type="ORF">AO440_005126</name>
    <name evidence="11" type="ORF">AO440_005409</name>
</gene>
<evidence type="ECO:0000313" key="12">
    <source>
        <dbReference type="EMBL" id="KTA98458.1"/>
    </source>
</evidence>
<dbReference type="CDD" id="cd02893">
    <property type="entry name" value="FTase"/>
    <property type="match status" value="1"/>
</dbReference>
<feature type="domain" description="Prenyltransferase alpha-alpha toroid" evidence="10">
    <location>
        <begin position="80"/>
        <end position="411"/>
    </location>
</feature>
<dbReference type="EMBL" id="LLZZ01000153">
    <property type="protein sequence ID" value="KTA98458.1"/>
    <property type="molecule type" value="Genomic_DNA"/>
</dbReference>
<dbReference type="GO" id="GO:0051604">
    <property type="term" value="P:protein maturation"/>
    <property type="evidence" value="ECO:0007669"/>
    <property type="project" value="EnsemblFungi"/>
</dbReference>
<accession>A0A0W0CFY4</accession>
<evidence type="ECO:0000313" key="13">
    <source>
        <dbReference type="Proteomes" id="UP000054886"/>
    </source>
</evidence>
<evidence type="ECO:0000259" key="10">
    <source>
        <dbReference type="Pfam" id="PF00432"/>
    </source>
</evidence>
<dbReference type="InterPro" id="IPR001330">
    <property type="entry name" value="Prenyltrans"/>
</dbReference>
<dbReference type="VEuPathDB" id="FungiDB:GWK60_L08107"/>
<dbReference type="GO" id="GO:0005965">
    <property type="term" value="C:protein farnesyltransferase complex"/>
    <property type="evidence" value="ECO:0007669"/>
    <property type="project" value="UniProtKB-UniRule"/>
</dbReference>
<keyword evidence="7" id="KW-0677">Repeat</keyword>
<dbReference type="AlphaFoldDB" id="A0A0W0CFY4"/>
<dbReference type="GO" id="GO:0008270">
    <property type="term" value="F:zinc ion binding"/>
    <property type="evidence" value="ECO:0007669"/>
    <property type="project" value="UniProtKB-UniRule"/>
</dbReference>
<evidence type="ECO:0000256" key="5">
    <source>
        <dbReference type="ARBA" id="ARBA00022679"/>
    </source>
</evidence>
<dbReference type="VEuPathDB" id="FungiDB:B1J91_L07106g"/>
<evidence type="ECO:0000256" key="7">
    <source>
        <dbReference type="ARBA" id="ARBA00022737"/>
    </source>
</evidence>
<dbReference type="EC" id="2.5.1.58" evidence="2 9"/>
<dbReference type="GO" id="GO:0004660">
    <property type="term" value="F:protein farnesyltransferase activity"/>
    <property type="evidence" value="ECO:0007669"/>
    <property type="project" value="UniProtKB-UniRule"/>
</dbReference>
<dbReference type="SUPFAM" id="SSF48239">
    <property type="entry name" value="Terpenoid cyclases/Protein prenyltransferases"/>
    <property type="match status" value="1"/>
</dbReference>
<dbReference type="PANTHER" id="PTHR11774">
    <property type="entry name" value="GERANYLGERANYL TRANSFERASE TYPE BETA SUBUNIT"/>
    <property type="match status" value="1"/>
</dbReference>
<evidence type="ECO:0000256" key="4">
    <source>
        <dbReference type="ARBA" id="ARBA00022602"/>
    </source>
</evidence>
<evidence type="ECO:0000256" key="3">
    <source>
        <dbReference type="ARBA" id="ARBA00015798"/>
    </source>
</evidence>
<keyword evidence="8 9" id="KW-0862">Zinc</keyword>
<evidence type="ECO:0000256" key="9">
    <source>
        <dbReference type="RuleBase" id="RU365056"/>
    </source>
</evidence>
<dbReference type="GO" id="GO:0097354">
    <property type="term" value="P:prenylation"/>
    <property type="evidence" value="ECO:0007669"/>
    <property type="project" value="UniProtKB-UniRule"/>
</dbReference>
<evidence type="ECO:0000256" key="1">
    <source>
        <dbReference type="ARBA" id="ARBA00010497"/>
    </source>
</evidence>